<keyword evidence="12" id="KW-1185">Reference proteome</keyword>
<feature type="region of interest" description="Disordered" evidence="9">
    <location>
        <begin position="17"/>
        <end position="53"/>
    </location>
</feature>
<evidence type="ECO:0000256" key="7">
    <source>
        <dbReference type="ARBA" id="ARBA00039448"/>
    </source>
</evidence>
<feature type="domain" description="Tim44-like" evidence="10">
    <location>
        <begin position="133"/>
        <end position="271"/>
    </location>
</feature>
<dbReference type="GO" id="GO:0005840">
    <property type="term" value="C:ribosome"/>
    <property type="evidence" value="ECO:0007669"/>
    <property type="project" value="UniProtKB-KW"/>
</dbReference>
<dbReference type="HOGENOM" id="CLU_055139_2_1_1"/>
<dbReference type="SUPFAM" id="SSF54427">
    <property type="entry name" value="NTF2-like"/>
    <property type="match status" value="1"/>
</dbReference>
<sequence>MTQSIIRAAWAPAGARNASSALRQQKRSQDAMARKSRSSYESPSGLAQTAQENLSQSSKRSHSLLDFLLPRTFVPLPLSKAPSGIANFFEYYWARIRFRAVDIFSLFAIKMGSKPSYFKKARFTLNRTSVIPTARALHRTMSEALASGDKETLQKVCATQLYLDLCRAIDQRPRGRRYGWEVVRYTRPLRFPRIVDHKLAIFGDAASGAPGIRQAVVAISSRQRRVEYDDARGGAAVPGSEREMDVVEYLVINRTVDMKTYAQSDWRVWGTLNETSLPQLRDDIALMNRAQEEEKQKMREKRKDRLAAIRRSGQ</sequence>
<dbReference type="KEGG" id="tmn:UCRPA7_5489"/>
<dbReference type="RefSeq" id="XP_007916227.1">
    <property type="nucleotide sequence ID" value="XM_007918036.1"/>
</dbReference>
<dbReference type="Gene3D" id="3.10.450.240">
    <property type="match status" value="1"/>
</dbReference>
<evidence type="ECO:0000313" key="12">
    <source>
        <dbReference type="Proteomes" id="UP000014074"/>
    </source>
</evidence>
<dbReference type="InterPro" id="IPR007379">
    <property type="entry name" value="Tim44-like_dom"/>
</dbReference>
<evidence type="ECO:0000259" key="10">
    <source>
        <dbReference type="Pfam" id="PF04280"/>
    </source>
</evidence>
<dbReference type="AlphaFoldDB" id="R8BIM8"/>
<evidence type="ECO:0000256" key="6">
    <source>
        <dbReference type="ARBA" id="ARBA00038073"/>
    </source>
</evidence>
<keyword evidence="5" id="KW-0687">Ribonucleoprotein</keyword>
<evidence type="ECO:0000256" key="2">
    <source>
        <dbReference type="ARBA" id="ARBA00022946"/>
    </source>
</evidence>
<dbReference type="PANTHER" id="PTHR28554">
    <property type="entry name" value="39S RIBOSOMAL PROTEIN L45, MITOCHONDRIAL"/>
    <property type="match status" value="1"/>
</dbReference>
<proteinExistence type="inferred from homology"/>
<dbReference type="PANTHER" id="PTHR28554:SF1">
    <property type="entry name" value="LARGE RIBOSOMAL SUBUNIT PROTEIN ML45"/>
    <property type="match status" value="1"/>
</dbReference>
<dbReference type="InterPro" id="IPR032710">
    <property type="entry name" value="NTF2-like_dom_sf"/>
</dbReference>
<organism evidence="11 12">
    <name type="scientific">Phaeoacremonium minimum (strain UCR-PA7)</name>
    <name type="common">Esca disease fungus</name>
    <name type="synonym">Togninia minima</name>
    <dbReference type="NCBI Taxonomy" id="1286976"/>
    <lineage>
        <taxon>Eukaryota</taxon>
        <taxon>Fungi</taxon>
        <taxon>Dikarya</taxon>
        <taxon>Ascomycota</taxon>
        <taxon>Pezizomycotina</taxon>
        <taxon>Sordariomycetes</taxon>
        <taxon>Sordariomycetidae</taxon>
        <taxon>Togniniales</taxon>
        <taxon>Togniniaceae</taxon>
        <taxon>Phaeoacremonium</taxon>
    </lineage>
</organism>
<evidence type="ECO:0000256" key="3">
    <source>
        <dbReference type="ARBA" id="ARBA00022980"/>
    </source>
</evidence>
<dbReference type="GO" id="GO:0005739">
    <property type="term" value="C:mitochondrion"/>
    <property type="evidence" value="ECO:0007669"/>
    <property type="project" value="UniProtKB-SubCell"/>
</dbReference>
<dbReference type="eggNOG" id="ENOG502SAX9">
    <property type="taxonomic scope" value="Eukaryota"/>
</dbReference>
<dbReference type="Pfam" id="PF04280">
    <property type="entry name" value="Tim44"/>
    <property type="match status" value="1"/>
</dbReference>
<dbReference type="GeneID" id="19326049"/>
<keyword evidence="4" id="KW-0496">Mitochondrion</keyword>
<gene>
    <name evidence="11" type="ORF">UCRPA7_5489</name>
</gene>
<name>R8BIM8_PHAM7</name>
<evidence type="ECO:0000256" key="4">
    <source>
        <dbReference type="ARBA" id="ARBA00023128"/>
    </source>
</evidence>
<comment type="similarity">
    <text evidence="6">Belongs to the mitochondrion-specific ribosomal protein mL45 family.</text>
</comment>
<reference evidence="12" key="1">
    <citation type="journal article" date="2013" name="Genome Announc.">
        <title>Draft genome sequence of the ascomycete Phaeoacremonium aleophilum strain UCR-PA7, a causal agent of the esca disease complex in grapevines.</title>
        <authorList>
            <person name="Blanco-Ulate B."/>
            <person name="Rolshausen P."/>
            <person name="Cantu D."/>
        </authorList>
    </citation>
    <scope>NUCLEOTIDE SEQUENCE [LARGE SCALE GENOMIC DNA]</scope>
    <source>
        <strain evidence="12">UCR-PA7</strain>
    </source>
</reference>
<feature type="compositionally biased region" description="Polar residues" evidence="9">
    <location>
        <begin position="39"/>
        <end position="53"/>
    </location>
</feature>
<evidence type="ECO:0000256" key="5">
    <source>
        <dbReference type="ARBA" id="ARBA00023274"/>
    </source>
</evidence>
<dbReference type="Proteomes" id="UP000014074">
    <property type="component" value="Unassembled WGS sequence"/>
</dbReference>
<dbReference type="GO" id="GO:1990904">
    <property type="term" value="C:ribonucleoprotein complex"/>
    <property type="evidence" value="ECO:0007669"/>
    <property type="project" value="UniProtKB-KW"/>
</dbReference>
<evidence type="ECO:0000256" key="9">
    <source>
        <dbReference type="SAM" id="MobiDB-lite"/>
    </source>
</evidence>
<keyword evidence="2" id="KW-0809">Transit peptide</keyword>
<feature type="region of interest" description="Disordered" evidence="9">
    <location>
        <begin position="291"/>
        <end position="314"/>
    </location>
</feature>
<accession>R8BIM8</accession>
<comment type="subcellular location">
    <subcellularLocation>
        <location evidence="1">Mitochondrion</location>
    </subcellularLocation>
</comment>
<evidence type="ECO:0000256" key="8">
    <source>
        <dbReference type="ARBA" id="ARBA00043031"/>
    </source>
</evidence>
<feature type="compositionally biased region" description="Basic and acidic residues" evidence="9">
    <location>
        <begin position="291"/>
        <end position="307"/>
    </location>
</feature>
<dbReference type="InterPro" id="IPR051975">
    <property type="entry name" value="mtLSU_mL45"/>
</dbReference>
<dbReference type="OrthoDB" id="19619at2759"/>
<dbReference type="EMBL" id="KB933181">
    <property type="protein sequence ID" value="EON99097.1"/>
    <property type="molecule type" value="Genomic_DNA"/>
</dbReference>
<evidence type="ECO:0000256" key="1">
    <source>
        <dbReference type="ARBA" id="ARBA00004173"/>
    </source>
</evidence>
<evidence type="ECO:0000313" key="11">
    <source>
        <dbReference type="EMBL" id="EON99097.1"/>
    </source>
</evidence>
<keyword evidence="3" id="KW-0689">Ribosomal protein</keyword>
<protein>
    <recommendedName>
        <fullName evidence="7">Large ribosomal subunit protein mL45</fullName>
    </recommendedName>
    <alternativeName>
        <fullName evidence="8">39S ribosomal protein L45, mitochondrial</fullName>
    </alternativeName>
</protein>